<evidence type="ECO:0000256" key="7">
    <source>
        <dbReference type="ARBA" id="ARBA00047899"/>
    </source>
</evidence>
<evidence type="ECO:0000313" key="11">
    <source>
        <dbReference type="EMBL" id="CAC9436894.1"/>
    </source>
</evidence>
<feature type="compositionally biased region" description="Basic and acidic residues" evidence="9">
    <location>
        <begin position="1399"/>
        <end position="1415"/>
    </location>
</feature>
<proteinExistence type="predicted"/>
<keyword evidence="6" id="KW-0067">ATP-binding</keyword>
<dbReference type="GO" id="GO:0000245">
    <property type="term" value="P:spliceosomal complex assembly"/>
    <property type="evidence" value="ECO:0007669"/>
    <property type="project" value="TreeGrafter"/>
</dbReference>
<feature type="compositionally biased region" description="Basic and acidic residues" evidence="9">
    <location>
        <begin position="523"/>
        <end position="533"/>
    </location>
</feature>
<dbReference type="InterPro" id="IPR000719">
    <property type="entry name" value="Prot_kinase_dom"/>
</dbReference>
<feature type="domain" description="Protein kinase" evidence="10">
    <location>
        <begin position="385"/>
        <end position="1383"/>
    </location>
</feature>
<protein>
    <recommendedName>
        <fullName evidence="1">non-specific serine/threonine protein kinase</fullName>
        <ecNumber evidence="1">2.7.11.1</ecNumber>
    </recommendedName>
</protein>
<organism evidence="11 12">
    <name type="scientific">Leishmania infantum</name>
    <dbReference type="NCBI Taxonomy" id="5671"/>
    <lineage>
        <taxon>Eukaryota</taxon>
        <taxon>Discoba</taxon>
        <taxon>Euglenozoa</taxon>
        <taxon>Kinetoplastea</taxon>
        <taxon>Metakinetoplastina</taxon>
        <taxon>Trypanosomatida</taxon>
        <taxon>Trypanosomatidae</taxon>
        <taxon>Leishmaniinae</taxon>
        <taxon>Leishmania</taxon>
    </lineage>
</organism>
<dbReference type="PANTHER" id="PTHR47634">
    <property type="entry name" value="PROTEIN KINASE DOMAIN-CONTAINING PROTEIN-RELATED"/>
    <property type="match status" value="1"/>
</dbReference>
<evidence type="ECO:0000256" key="5">
    <source>
        <dbReference type="ARBA" id="ARBA00022777"/>
    </source>
</evidence>
<feature type="compositionally biased region" description="Polar residues" evidence="9">
    <location>
        <begin position="510"/>
        <end position="522"/>
    </location>
</feature>
<dbReference type="EC" id="2.7.11.1" evidence="1"/>
<dbReference type="GO" id="GO:0004674">
    <property type="term" value="F:protein serine/threonine kinase activity"/>
    <property type="evidence" value="ECO:0007669"/>
    <property type="project" value="UniProtKB-KW"/>
</dbReference>
<feature type="region of interest" description="Disordered" evidence="9">
    <location>
        <begin position="1395"/>
        <end position="1415"/>
    </location>
</feature>
<dbReference type="GO" id="GO:0005524">
    <property type="term" value="F:ATP binding"/>
    <property type="evidence" value="ECO:0007669"/>
    <property type="project" value="UniProtKB-KW"/>
</dbReference>
<dbReference type="Gene3D" id="3.30.200.20">
    <property type="entry name" value="Phosphorylase Kinase, domain 1"/>
    <property type="match status" value="2"/>
</dbReference>
<feature type="compositionally biased region" description="Basic and acidic residues" evidence="9">
    <location>
        <begin position="1151"/>
        <end position="1169"/>
    </location>
</feature>
<dbReference type="InterPro" id="IPR051334">
    <property type="entry name" value="SRPK"/>
</dbReference>
<dbReference type="InterPro" id="IPR008271">
    <property type="entry name" value="Ser/Thr_kinase_AS"/>
</dbReference>
<keyword evidence="3" id="KW-0808">Transferase</keyword>
<feature type="region of interest" description="Disordered" evidence="9">
    <location>
        <begin position="771"/>
        <end position="797"/>
    </location>
</feature>
<evidence type="ECO:0000256" key="1">
    <source>
        <dbReference type="ARBA" id="ARBA00012513"/>
    </source>
</evidence>
<dbReference type="EMBL" id="LR812934">
    <property type="protein sequence ID" value="CAC9436894.1"/>
    <property type="molecule type" value="Genomic_DNA"/>
</dbReference>
<evidence type="ECO:0000256" key="4">
    <source>
        <dbReference type="ARBA" id="ARBA00022741"/>
    </source>
</evidence>
<dbReference type="Gene3D" id="1.10.510.10">
    <property type="entry name" value="Transferase(Phosphotransferase) domain 1"/>
    <property type="match status" value="3"/>
</dbReference>
<feature type="region of interest" description="Disordered" evidence="9">
    <location>
        <begin position="1273"/>
        <end position="1327"/>
    </location>
</feature>
<dbReference type="PANTHER" id="PTHR47634:SF9">
    <property type="entry name" value="PROTEIN KINASE DOMAIN-CONTAINING PROTEIN-RELATED"/>
    <property type="match status" value="1"/>
</dbReference>
<evidence type="ECO:0000256" key="9">
    <source>
        <dbReference type="SAM" id="MobiDB-lite"/>
    </source>
</evidence>
<keyword evidence="4" id="KW-0547">Nucleotide-binding</keyword>
<evidence type="ECO:0000256" key="8">
    <source>
        <dbReference type="ARBA" id="ARBA00048679"/>
    </source>
</evidence>
<gene>
    <name evidence="11" type="ORF">LINF_010012600</name>
</gene>
<keyword evidence="2" id="KW-0723">Serine/threonine-protein kinase</keyword>
<accession>A0A6L0WR47</accession>
<dbReference type="SMART" id="SM00220">
    <property type="entry name" value="S_TKc"/>
    <property type="match status" value="1"/>
</dbReference>
<evidence type="ECO:0000256" key="3">
    <source>
        <dbReference type="ARBA" id="ARBA00022679"/>
    </source>
</evidence>
<feature type="region of interest" description="Disordered" evidence="9">
    <location>
        <begin position="135"/>
        <end position="195"/>
    </location>
</feature>
<comment type="catalytic activity">
    <reaction evidence="8">
        <text>L-seryl-[protein] + ATP = O-phospho-L-seryl-[protein] + ADP + H(+)</text>
        <dbReference type="Rhea" id="RHEA:17989"/>
        <dbReference type="Rhea" id="RHEA-COMP:9863"/>
        <dbReference type="Rhea" id="RHEA-COMP:11604"/>
        <dbReference type="ChEBI" id="CHEBI:15378"/>
        <dbReference type="ChEBI" id="CHEBI:29999"/>
        <dbReference type="ChEBI" id="CHEBI:30616"/>
        <dbReference type="ChEBI" id="CHEBI:83421"/>
        <dbReference type="ChEBI" id="CHEBI:456216"/>
        <dbReference type="EC" id="2.7.11.1"/>
    </reaction>
</comment>
<sequence length="1415" mass="152145">MSLPSMSLHWSEGDNGGGSLGGSRRSFSKGSIYRHHFLSLDHSSARDVAVGLSRDVTNDRRATGTSAGFEWLQPWRTPQDCREGGVALLYSMQEVLENVRRARKTSLSELYAARGAGSPAASTTSLCHPQHLCPPRAATSGSSDDAEGRCGSVGEKSSCSAAGSRTSSVDRRRQRDRGERNVSVGKGVRSASDDSVQGIELATEVGRVAFSPPLQTATAAAASVPPIVPVIPRFSEVKTEQELIHQRQQQQPQPHPRSEAAKRRRCALANSGDDDDDAARSPHHPDASCPSGGCDQTARPGDSRHRPGMSVEWSGSDSNGDEPEALAQRRHASGVSADDDDVDTSNVHHGKDEERDEEEDRLSETDFGEGGHLACVPGDTLHQRYTLLKALGVGRSSRVWLAVDLEQCSLARCQLIRELGEREVRRLFRTLERPMFVAIKVFRCDPAYADCATYELKLSALIHENVMRRRQQQQQQQQRWPPARASHSASLPSSPIAVPAACDDPGGDLQESSDGGENSTSRPCDEAAVRTRADPTSSTPRSGRISNSGSVSAEVASPASTSATAFSGRLTTVRDAFAVEGAFGTHQCLVMDVLGAGVDRAINEAHLNGFPSAVARSIMQSSLQGLVLLAACHLVHTDIKPENLFFTDLEDDVAEEMLTFQSAQLHASQRQTLCSSFAHRSTAASVMMEREEVAAHEQQQQQHHGDGGTAEHTGVGQRSPFSDPSLPDYTHVDEAAADLHTVHAANAADAGASGDRVASSVTTLSAVAGGHDTLHSSQDSIAQVSRRPNFARTPTRRRSAYDVRLSGLGLSLVVPPCLRLGVRVLANYAADGGGMTADELVRQDPLEQLHWLCAQQQARLLRLPGDDDDDGLGSVAEPWREERWRLAGACAPAESPPPPTLDIGMSEDFIDEAELRALGLQELPKSDADGGRCAAGMAPDEYEEADVTDFVGVPAVDKPAAHHRTTVTTADVGVVGGTLPPATWRTASAATRAGGGRRTPLAAAKRRLFAQCFHEGLATPRDPATVLTRCEGVAAASPTDSSSNSSSGAAPPAGAAAAAAAAATVLRRLECEIVRHQNYRRGAVLQSREYRAPEVLLGDFVLPACDIWSMGCIAYELVSGRFLIDCIVDRERFATALSWQQQQRHGRKGCRAPDDDGGGAHDAKDHSRDDDEDTQQRLNKWDGRPVYLEDTEQDLDVFHLKAIMRLLGPPPVSFLRQQPIGLFIDDFFDEHGNFRFWERGEAQEAGMRLADPYRQLELTHWAAASRVSGASVAVGSGADRQQSPPLPESVSGVAASLDTDPPGAPSAASVGQHVASAQARRDPQDTMNYPIRTPAWQDVQAILREKLGSAEEAADFEVFLRRCLQWDPARRATAAELLADKWLVKYSGVVADASESDVVAEKEGGGDSDGEERRL</sequence>
<feature type="compositionally biased region" description="Basic and acidic residues" evidence="9">
    <location>
        <begin position="168"/>
        <end position="180"/>
    </location>
</feature>
<evidence type="ECO:0000256" key="2">
    <source>
        <dbReference type="ARBA" id="ARBA00022527"/>
    </source>
</evidence>
<dbReference type="Proteomes" id="UP000255414">
    <property type="component" value="Chromosome 1"/>
</dbReference>
<dbReference type="SUPFAM" id="SSF56112">
    <property type="entry name" value="Protein kinase-like (PK-like)"/>
    <property type="match status" value="2"/>
</dbReference>
<feature type="region of interest" description="Disordered" evidence="9">
    <location>
        <begin position="469"/>
        <end position="558"/>
    </location>
</feature>
<name>A0A6L0WR47_LEIIN</name>
<evidence type="ECO:0000259" key="10">
    <source>
        <dbReference type="SMART" id="SM00220"/>
    </source>
</evidence>
<feature type="compositionally biased region" description="Low complexity" evidence="9">
    <location>
        <begin position="157"/>
        <end position="167"/>
    </location>
</feature>
<feature type="region of interest" description="Disordered" evidence="9">
    <location>
        <begin position="689"/>
        <end position="729"/>
    </location>
</feature>
<keyword evidence="5 11" id="KW-0418">Kinase</keyword>
<reference evidence="11" key="1">
    <citation type="submission" date="2020-06" db="EMBL/GenBank/DDBJ databases">
        <authorList>
            <person name="Gonzalez-de la Fuente S."/>
            <person name="Peiro-Pastor R."/>
            <person name="Rastrojo A."/>
            <person name="Moreno J."/>
            <person name="Carrasco-Ramiro F."/>
            <person name="Requena JM."/>
            <person name="Aguado B."/>
        </authorList>
    </citation>
    <scope>NUCLEOTIDE SEQUENCE</scope>
</reference>
<dbReference type="PROSITE" id="PS00108">
    <property type="entry name" value="PROTEIN_KINASE_ST"/>
    <property type="match status" value="1"/>
</dbReference>
<feature type="region of interest" description="Disordered" evidence="9">
    <location>
        <begin position="239"/>
        <end position="371"/>
    </location>
</feature>
<dbReference type="FunFam" id="1.10.510.10:FF:002980">
    <property type="match status" value="1"/>
</dbReference>
<feature type="region of interest" description="Disordered" evidence="9">
    <location>
        <begin position="1"/>
        <end position="22"/>
    </location>
</feature>
<feature type="compositionally biased region" description="Polar residues" evidence="9">
    <location>
        <begin position="534"/>
        <end position="547"/>
    </location>
</feature>
<evidence type="ECO:0000256" key="6">
    <source>
        <dbReference type="ARBA" id="ARBA00022840"/>
    </source>
</evidence>
<dbReference type="InterPro" id="IPR011009">
    <property type="entry name" value="Kinase-like_dom_sf"/>
</dbReference>
<dbReference type="GO" id="GO:0050684">
    <property type="term" value="P:regulation of mRNA processing"/>
    <property type="evidence" value="ECO:0007669"/>
    <property type="project" value="TreeGrafter"/>
</dbReference>
<comment type="catalytic activity">
    <reaction evidence="7">
        <text>L-threonyl-[protein] + ATP = O-phospho-L-threonyl-[protein] + ADP + H(+)</text>
        <dbReference type="Rhea" id="RHEA:46608"/>
        <dbReference type="Rhea" id="RHEA-COMP:11060"/>
        <dbReference type="Rhea" id="RHEA-COMP:11605"/>
        <dbReference type="ChEBI" id="CHEBI:15378"/>
        <dbReference type="ChEBI" id="CHEBI:30013"/>
        <dbReference type="ChEBI" id="CHEBI:30616"/>
        <dbReference type="ChEBI" id="CHEBI:61977"/>
        <dbReference type="ChEBI" id="CHEBI:456216"/>
        <dbReference type="EC" id="2.7.11.1"/>
    </reaction>
</comment>
<feature type="region of interest" description="Disordered" evidence="9">
    <location>
        <begin position="1144"/>
        <end position="1183"/>
    </location>
</feature>
<feature type="compositionally biased region" description="Low complexity" evidence="9">
    <location>
        <begin position="548"/>
        <end position="558"/>
    </location>
</feature>
<evidence type="ECO:0000313" key="12">
    <source>
        <dbReference type="Proteomes" id="UP000255414"/>
    </source>
</evidence>